<proteinExistence type="predicted"/>
<dbReference type="Proteomes" id="UP000002965">
    <property type="component" value="Unassembled WGS sequence"/>
</dbReference>
<name>I9ERI7_9BACE</name>
<feature type="non-terminal residue" evidence="1">
    <location>
        <position position="1"/>
    </location>
</feature>
<dbReference type="HOGENOM" id="CLU_3300733_0_0_10"/>
<sequence>PATRSYPMTWSDLVVMVEGINEDVSKGRQRRLSNLKKHW</sequence>
<keyword evidence="2" id="KW-1185">Reference proteome</keyword>
<dbReference type="EMBL" id="AGXF01000004">
    <property type="protein sequence ID" value="EIY22959.1"/>
    <property type="molecule type" value="Genomic_DNA"/>
</dbReference>
<dbReference type="AlphaFoldDB" id="I9ERI7"/>
<gene>
    <name evidence="1" type="ORF">HMPREF1061_00528</name>
</gene>
<accession>I9ERI7</accession>
<organism evidence="1 2">
    <name type="scientific">Bacteroides caccae CL03T12C61</name>
    <dbReference type="NCBI Taxonomy" id="997873"/>
    <lineage>
        <taxon>Bacteria</taxon>
        <taxon>Pseudomonadati</taxon>
        <taxon>Bacteroidota</taxon>
        <taxon>Bacteroidia</taxon>
        <taxon>Bacteroidales</taxon>
        <taxon>Bacteroidaceae</taxon>
        <taxon>Bacteroides</taxon>
    </lineage>
</organism>
<protein>
    <submittedName>
        <fullName evidence="1">Uncharacterized protein</fullName>
    </submittedName>
</protein>
<reference evidence="1 2" key="1">
    <citation type="submission" date="2012-02" db="EMBL/GenBank/DDBJ databases">
        <title>The Genome Sequence of Bacteroides caccae CL03T12C61.</title>
        <authorList>
            <consortium name="The Broad Institute Genome Sequencing Platform"/>
            <person name="Earl A."/>
            <person name="Ward D."/>
            <person name="Feldgarden M."/>
            <person name="Gevers D."/>
            <person name="Zitomersky N.L."/>
            <person name="Coyne M.J."/>
            <person name="Comstock L.E."/>
            <person name="Young S.K."/>
            <person name="Zeng Q."/>
            <person name="Gargeya S."/>
            <person name="Fitzgerald M."/>
            <person name="Haas B."/>
            <person name="Abouelleil A."/>
            <person name="Alvarado L."/>
            <person name="Arachchi H.M."/>
            <person name="Berlin A."/>
            <person name="Chapman S.B."/>
            <person name="Gearin G."/>
            <person name="Goldberg J."/>
            <person name="Griggs A."/>
            <person name="Gujja S."/>
            <person name="Hansen M."/>
            <person name="Heiman D."/>
            <person name="Howarth C."/>
            <person name="Larimer J."/>
            <person name="Lui A."/>
            <person name="MacDonald P.J.P."/>
            <person name="McCowen C."/>
            <person name="Montmayeur A."/>
            <person name="Murphy C."/>
            <person name="Neiman D."/>
            <person name="Pearson M."/>
            <person name="Priest M."/>
            <person name="Roberts A."/>
            <person name="Saif S."/>
            <person name="Shea T."/>
            <person name="Sisk P."/>
            <person name="Stolte C."/>
            <person name="Sykes S."/>
            <person name="Wortman J."/>
            <person name="Nusbaum C."/>
            <person name="Birren B."/>
        </authorList>
    </citation>
    <scope>NUCLEOTIDE SEQUENCE [LARGE SCALE GENOMIC DNA]</scope>
    <source>
        <strain evidence="1 2">CL03T12C61</strain>
    </source>
</reference>
<evidence type="ECO:0000313" key="2">
    <source>
        <dbReference type="Proteomes" id="UP000002965"/>
    </source>
</evidence>
<comment type="caution">
    <text evidence="1">The sequence shown here is derived from an EMBL/GenBank/DDBJ whole genome shotgun (WGS) entry which is preliminary data.</text>
</comment>
<evidence type="ECO:0000313" key="1">
    <source>
        <dbReference type="EMBL" id="EIY22959.1"/>
    </source>
</evidence>